<organism evidence="2 3">
    <name type="scientific">Oikopleura dioica</name>
    <name type="common">Tunicate</name>
    <dbReference type="NCBI Taxonomy" id="34765"/>
    <lineage>
        <taxon>Eukaryota</taxon>
        <taxon>Metazoa</taxon>
        <taxon>Chordata</taxon>
        <taxon>Tunicata</taxon>
        <taxon>Appendicularia</taxon>
        <taxon>Copelata</taxon>
        <taxon>Oikopleuridae</taxon>
        <taxon>Oikopleura</taxon>
    </lineage>
</organism>
<dbReference type="InterPro" id="IPR036873">
    <property type="entry name" value="Rhodanese-like_dom_sf"/>
</dbReference>
<dbReference type="EMBL" id="OU015568">
    <property type="protein sequence ID" value="CAG5077567.1"/>
    <property type="molecule type" value="Genomic_DNA"/>
</dbReference>
<evidence type="ECO:0000313" key="2">
    <source>
        <dbReference type="EMBL" id="CAG5077567.1"/>
    </source>
</evidence>
<sequence>MKDSSILFLDVRGRSELSGGRLKSASFMNIPHTALSNEFKIDARAFERKYGRHKPAPNDEIIVYCQRGVRGNIAKETLEALGYTNVTNLEGGYLNLEGF</sequence>
<evidence type="ECO:0000313" key="3">
    <source>
        <dbReference type="Proteomes" id="UP001158576"/>
    </source>
</evidence>
<dbReference type="PROSITE" id="PS50206">
    <property type="entry name" value="RHODANESE_3"/>
    <property type="match status" value="1"/>
</dbReference>
<feature type="domain" description="Rhodanese" evidence="1">
    <location>
        <begin position="2"/>
        <end position="98"/>
    </location>
</feature>
<gene>
    <name evidence="2" type="ORF">OKIOD_LOCUS314</name>
</gene>
<dbReference type="SMART" id="SM00450">
    <property type="entry name" value="RHOD"/>
    <property type="match status" value="1"/>
</dbReference>
<dbReference type="InterPro" id="IPR001763">
    <property type="entry name" value="Rhodanese-like_dom"/>
</dbReference>
<accession>A0ABN7RHF5</accession>
<dbReference type="Proteomes" id="UP001158576">
    <property type="component" value="Chromosome PAR"/>
</dbReference>
<evidence type="ECO:0000259" key="1">
    <source>
        <dbReference type="PROSITE" id="PS50206"/>
    </source>
</evidence>
<dbReference type="PANTHER" id="PTHR44086">
    <property type="entry name" value="THIOSULFATE SULFURTRANSFERASE RDL2, MITOCHONDRIAL-RELATED"/>
    <property type="match status" value="1"/>
</dbReference>
<keyword evidence="3" id="KW-1185">Reference proteome</keyword>
<name>A0ABN7RHF5_OIKDI</name>
<reference evidence="2 3" key="1">
    <citation type="submission" date="2021-04" db="EMBL/GenBank/DDBJ databases">
        <authorList>
            <person name="Bliznina A."/>
        </authorList>
    </citation>
    <scope>NUCLEOTIDE SEQUENCE [LARGE SCALE GENOMIC DNA]</scope>
</reference>
<dbReference type="Gene3D" id="3.40.250.10">
    <property type="entry name" value="Rhodanese-like domain"/>
    <property type="match status" value="1"/>
</dbReference>
<dbReference type="PANTHER" id="PTHR44086:SF10">
    <property type="entry name" value="THIOSULFATE SULFURTRANSFERASE_RHODANESE-LIKE DOMAIN-CONTAINING PROTEIN 3"/>
    <property type="match status" value="1"/>
</dbReference>
<protein>
    <submittedName>
        <fullName evidence="2">Oidioi.mRNA.OKI2018_I69.PAR.g8756.t1.cds</fullName>
    </submittedName>
</protein>
<dbReference type="SUPFAM" id="SSF52821">
    <property type="entry name" value="Rhodanese/Cell cycle control phosphatase"/>
    <property type="match status" value="1"/>
</dbReference>
<dbReference type="Pfam" id="PF00581">
    <property type="entry name" value="Rhodanese"/>
    <property type="match status" value="1"/>
</dbReference>
<proteinExistence type="predicted"/>